<dbReference type="AlphaFoldDB" id="A0AAE1S6Q3"/>
<evidence type="ECO:0000313" key="2">
    <source>
        <dbReference type="Proteomes" id="UP001291623"/>
    </source>
</evidence>
<dbReference type="Proteomes" id="UP001291623">
    <property type="component" value="Unassembled WGS sequence"/>
</dbReference>
<sequence length="132" mass="15100">MSLDVYNDLTGDIVVKSGMSRSFDKFRVILQEQELENFFRASFFGFYLDFPGEIGVRFQITMVYGLMKHRFLYTTKDKLIPLVMAVTPANSSLNPSINLSGTDSKVTKETRHDISNSRIVGTSHKYTPYNKK</sequence>
<evidence type="ECO:0000313" key="1">
    <source>
        <dbReference type="EMBL" id="KAK4364197.1"/>
    </source>
</evidence>
<comment type="caution">
    <text evidence="1">The sequence shown here is derived from an EMBL/GenBank/DDBJ whole genome shotgun (WGS) entry which is preliminary data.</text>
</comment>
<reference evidence="1" key="1">
    <citation type="submission" date="2023-12" db="EMBL/GenBank/DDBJ databases">
        <title>Genome assembly of Anisodus tanguticus.</title>
        <authorList>
            <person name="Wang Y.-J."/>
        </authorList>
    </citation>
    <scope>NUCLEOTIDE SEQUENCE</scope>
    <source>
        <strain evidence="1">KB-2021</strain>
        <tissue evidence="1">Leaf</tissue>
    </source>
</reference>
<protein>
    <submittedName>
        <fullName evidence="1">Uncharacterized protein</fullName>
    </submittedName>
</protein>
<proteinExistence type="predicted"/>
<organism evidence="1 2">
    <name type="scientific">Anisodus tanguticus</name>
    <dbReference type="NCBI Taxonomy" id="243964"/>
    <lineage>
        <taxon>Eukaryota</taxon>
        <taxon>Viridiplantae</taxon>
        <taxon>Streptophyta</taxon>
        <taxon>Embryophyta</taxon>
        <taxon>Tracheophyta</taxon>
        <taxon>Spermatophyta</taxon>
        <taxon>Magnoliopsida</taxon>
        <taxon>eudicotyledons</taxon>
        <taxon>Gunneridae</taxon>
        <taxon>Pentapetalae</taxon>
        <taxon>asterids</taxon>
        <taxon>lamiids</taxon>
        <taxon>Solanales</taxon>
        <taxon>Solanaceae</taxon>
        <taxon>Solanoideae</taxon>
        <taxon>Hyoscyameae</taxon>
        <taxon>Anisodus</taxon>
    </lineage>
</organism>
<keyword evidence="2" id="KW-1185">Reference proteome</keyword>
<dbReference type="EMBL" id="JAVYJV010000008">
    <property type="protein sequence ID" value="KAK4364197.1"/>
    <property type="molecule type" value="Genomic_DNA"/>
</dbReference>
<gene>
    <name evidence="1" type="ORF">RND71_015555</name>
</gene>
<accession>A0AAE1S6Q3</accession>
<name>A0AAE1S6Q3_9SOLA</name>